<keyword evidence="1" id="KW-0805">Transcription regulation</keyword>
<dbReference type="InterPro" id="IPR001034">
    <property type="entry name" value="DeoR_HTH"/>
</dbReference>
<dbReference type="PANTHER" id="PTHR30363">
    <property type="entry name" value="HTH-TYPE TRANSCRIPTIONAL REGULATOR SRLR-RELATED"/>
    <property type="match status" value="1"/>
</dbReference>
<reference evidence="6" key="1">
    <citation type="journal article" date="2019" name="Int. J. Syst. Evol. Microbiol.">
        <title>The Global Catalogue of Microorganisms (GCM) 10K type strain sequencing project: providing services to taxonomists for standard genome sequencing and annotation.</title>
        <authorList>
            <consortium name="The Broad Institute Genomics Platform"/>
            <consortium name="The Broad Institute Genome Sequencing Center for Infectious Disease"/>
            <person name="Wu L."/>
            <person name="Ma J."/>
        </authorList>
    </citation>
    <scope>NUCLEOTIDE SEQUENCE [LARGE SCALE GENOMIC DNA]</scope>
    <source>
        <strain evidence="6">KACC 12633</strain>
    </source>
</reference>
<name>A0ABW0PSU6_9HYPH</name>
<organism evidence="5 6">
    <name type="scientific">Kaistia terrae</name>
    <dbReference type="NCBI Taxonomy" id="537017"/>
    <lineage>
        <taxon>Bacteria</taxon>
        <taxon>Pseudomonadati</taxon>
        <taxon>Pseudomonadota</taxon>
        <taxon>Alphaproteobacteria</taxon>
        <taxon>Hyphomicrobiales</taxon>
        <taxon>Kaistiaceae</taxon>
        <taxon>Kaistia</taxon>
    </lineage>
</organism>
<proteinExistence type="predicted"/>
<dbReference type="SMART" id="SM01134">
    <property type="entry name" value="DeoRC"/>
    <property type="match status" value="1"/>
</dbReference>
<comment type="caution">
    <text evidence="5">The sequence shown here is derived from an EMBL/GenBank/DDBJ whole genome shotgun (WGS) entry which is preliminary data.</text>
</comment>
<sequence>MHEIERHRIILGEVAERPVATVAQLVGLTGASEATIRRDITALNDVGQLRKVRGGAERLHGEHSINSLMTPAFEETRLQNLGAKRAIAQAAANLVEDGEAIIVNGGTTTYCLGPFIAERKLHVLTNSLDLALYLIANGDCQVVLPGGDIHREQRMVVSPYSNDTVIEHFYAAKYFLGAHAIRRQGLIEGDPVLIKAEQKMLKQAEQVIALVDGSKFQPRGSLILCPLTQLDRVITDSSAPQEACDMLRDAGVIVDVVEFEPES</sequence>
<dbReference type="SUPFAM" id="SSF100950">
    <property type="entry name" value="NagB/RpiA/CoA transferase-like"/>
    <property type="match status" value="1"/>
</dbReference>
<dbReference type="GO" id="GO:0003677">
    <property type="term" value="F:DNA binding"/>
    <property type="evidence" value="ECO:0007669"/>
    <property type="project" value="UniProtKB-KW"/>
</dbReference>
<keyword evidence="6" id="KW-1185">Reference proteome</keyword>
<evidence type="ECO:0000256" key="2">
    <source>
        <dbReference type="ARBA" id="ARBA00023125"/>
    </source>
</evidence>
<dbReference type="PANTHER" id="PTHR30363:SF55">
    <property type="entry name" value="HTH-TYPE TRANSCRIPTIONAL REGULATOR ULAR"/>
    <property type="match status" value="1"/>
</dbReference>
<dbReference type="EMBL" id="JBHSML010000002">
    <property type="protein sequence ID" value="MFC5514762.1"/>
    <property type="molecule type" value="Genomic_DNA"/>
</dbReference>
<protein>
    <submittedName>
        <fullName evidence="5">DeoR/GlpR family DNA-binding transcription regulator</fullName>
    </submittedName>
</protein>
<dbReference type="SMART" id="SM00420">
    <property type="entry name" value="HTH_DEOR"/>
    <property type="match status" value="1"/>
</dbReference>
<dbReference type="Gene3D" id="3.40.50.1360">
    <property type="match status" value="1"/>
</dbReference>
<dbReference type="InterPro" id="IPR014036">
    <property type="entry name" value="DeoR-like_C"/>
</dbReference>
<dbReference type="Pfam" id="PF08220">
    <property type="entry name" value="HTH_DeoR"/>
    <property type="match status" value="1"/>
</dbReference>
<evidence type="ECO:0000259" key="4">
    <source>
        <dbReference type="PROSITE" id="PS51000"/>
    </source>
</evidence>
<dbReference type="InterPro" id="IPR050313">
    <property type="entry name" value="Carb_Metab_HTH_regulators"/>
</dbReference>
<dbReference type="RefSeq" id="WP_266342784.1">
    <property type="nucleotide sequence ID" value="NZ_JAPKNH010000002.1"/>
</dbReference>
<gene>
    <name evidence="5" type="ORF">ACFPP9_03185</name>
</gene>
<accession>A0ABW0PSU6</accession>
<dbReference type="PROSITE" id="PS51000">
    <property type="entry name" value="HTH_DEOR_2"/>
    <property type="match status" value="1"/>
</dbReference>
<dbReference type="Pfam" id="PF00455">
    <property type="entry name" value="DeoRC"/>
    <property type="match status" value="1"/>
</dbReference>
<dbReference type="InterPro" id="IPR037171">
    <property type="entry name" value="NagB/RpiA_transferase-like"/>
</dbReference>
<evidence type="ECO:0000313" key="5">
    <source>
        <dbReference type="EMBL" id="MFC5514762.1"/>
    </source>
</evidence>
<evidence type="ECO:0000256" key="1">
    <source>
        <dbReference type="ARBA" id="ARBA00023015"/>
    </source>
</evidence>
<keyword evidence="2 5" id="KW-0238">DNA-binding</keyword>
<dbReference type="SUPFAM" id="SSF46785">
    <property type="entry name" value="Winged helix' DNA-binding domain"/>
    <property type="match status" value="1"/>
</dbReference>
<evidence type="ECO:0000313" key="6">
    <source>
        <dbReference type="Proteomes" id="UP001596150"/>
    </source>
</evidence>
<feature type="domain" description="HTH deoR-type" evidence="4">
    <location>
        <begin position="3"/>
        <end position="58"/>
    </location>
</feature>
<evidence type="ECO:0000256" key="3">
    <source>
        <dbReference type="ARBA" id="ARBA00023163"/>
    </source>
</evidence>
<dbReference type="InterPro" id="IPR018356">
    <property type="entry name" value="Tscrpt_reg_HTH_DeoR_CS"/>
</dbReference>
<dbReference type="InterPro" id="IPR036390">
    <property type="entry name" value="WH_DNA-bd_sf"/>
</dbReference>
<dbReference type="Proteomes" id="UP001596150">
    <property type="component" value="Unassembled WGS sequence"/>
</dbReference>
<dbReference type="PROSITE" id="PS00894">
    <property type="entry name" value="HTH_DEOR_1"/>
    <property type="match status" value="1"/>
</dbReference>
<keyword evidence="3" id="KW-0804">Transcription</keyword>